<reference evidence="2 3" key="1">
    <citation type="submission" date="2019-03" db="EMBL/GenBank/DDBJ databases">
        <title>Draft genome sequences of novel Actinobacteria.</title>
        <authorList>
            <person name="Sahin N."/>
            <person name="Ay H."/>
            <person name="Saygin H."/>
        </authorList>
    </citation>
    <scope>NUCLEOTIDE SEQUENCE [LARGE SCALE GENOMIC DNA]</scope>
    <source>
        <strain evidence="2 3">H3C3</strain>
    </source>
</reference>
<dbReference type="PANTHER" id="PTHR40765:SF2">
    <property type="entry name" value="ESX-2 SECRETION SYSTEM ATPASE ECCB2"/>
    <property type="match status" value="1"/>
</dbReference>
<organism evidence="2 3">
    <name type="scientific">Actinomadura rubrisoli</name>
    <dbReference type="NCBI Taxonomy" id="2530368"/>
    <lineage>
        <taxon>Bacteria</taxon>
        <taxon>Bacillati</taxon>
        <taxon>Actinomycetota</taxon>
        <taxon>Actinomycetes</taxon>
        <taxon>Streptosporangiales</taxon>
        <taxon>Thermomonosporaceae</taxon>
        <taxon>Actinomadura</taxon>
    </lineage>
</organism>
<dbReference type="InterPro" id="IPR042485">
    <property type="entry name" value="T7SS_EccB_R3"/>
</dbReference>
<evidence type="ECO:0000256" key="1">
    <source>
        <dbReference type="SAM" id="MobiDB-lite"/>
    </source>
</evidence>
<dbReference type="PANTHER" id="PTHR40765">
    <property type="entry name" value="ESX-2 SECRETION SYSTEM ATPASE ECCB2"/>
    <property type="match status" value="1"/>
</dbReference>
<name>A0A4R4ZRA4_9ACTN</name>
<accession>A0A4R4ZRA4</accession>
<comment type="caution">
    <text evidence="2">The sequence shown here is derived from an EMBL/GenBank/DDBJ whole genome shotgun (WGS) entry which is preliminary data.</text>
</comment>
<evidence type="ECO:0000313" key="3">
    <source>
        <dbReference type="Proteomes" id="UP000294513"/>
    </source>
</evidence>
<dbReference type="AlphaFoldDB" id="A0A4R4ZRA4"/>
<dbReference type="NCBIfam" id="TIGR03919">
    <property type="entry name" value="T7SS_EccB"/>
    <property type="match status" value="1"/>
</dbReference>
<dbReference type="Proteomes" id="UP000294513">
    <property type="component" value="Unassembled WGS sequence"/>
</dbReference>
<protein>
    <submittedName>
        <fullName evidence="2">Type VII secretion protein EccB</fullName>
    </submittedName>
</protein>
<gene>
    <name evidence="2" type="primary">eccB</name>
    <name evidence="2" type="ORF">E1298_46615</name>
</gene>
<dbReference type="EMBL" id="SMKU01000660">
    <property type="protein sequence ID" value="TDD59512.1"/>
    <property type="molecule type" value="Genomic_DNA"/>
</dbReference>
<feature type="region of interest" description="Disordered" evidence="1">
    <location>
        <begin position="151"/>
        <end position="187"/>
    </location>
</feature>
<proteinExistence type="predicted"/>
<feature type="non-terminal residue" evidence="2">
    <location>
        <position position="1"/>
    </location>
</feature>
<dbReference type="GO" id="GO:0005576">
    <property type="term" value="C:extracellular region"/>
    <property type="evidence" value="ECO:0007669"/>
    <property type="project" value="TreeGrafter"/>
</dbReference>
<dbReference type="Gene3D" id="2.40.50.910">
    <property type="entry name" value="Type VII secretion system EccB, repeat 3 domain"/>
    <property type="match status" value="1"/>
</dbReference>
<dbReference type="InterPro" id="IPR007795">
    <property type="entry name" value="T7SS_EccB"/>
</dbReference>
<keyword evidence="3" id="KW-1185">Reference proteome</keyword>
<dbReference type="OrthoDB" id="3847604at2"/>
<sequence>SLPDPARLAHAPWSLCVRGGTVSLIGGRTVGGRPLTDDQGVVVQGGAQAWLVWHNTRMRVTPKAARILSADQPVPVDERWLNGLPQGPDFAAPAIPQQGQQFAGPNNTLAPAGQIFHVAAIAGTQERYYVQLPDGLSSISETQARLLLDTPGANTPREITPSAAASKPSRTNLHSRALPESPPDTARYEPQQPLCAVYQQTGKLSTDARFTIGGTVPSTSATSQGLDQVLLPGGGTFAGTLSGPGQPLQTFALITDQGLRYPVPTTDDMAKLGYASDSAVPIPANLLQLFKEGPALTTTAALRPVPAK</sequence>
<evidence type="ECO:0000313" key="2">
    <source>
        <dbReference type="EMBL" id="TDD59512.1"/>
    </source>
</evidence>
<dbReference type="RefSeq" id="WP_131903760.1">
    <property type="nucleotide sequence ID" value="NZ_SMKU01000660.1"/>
</dbReference>
<dbReference type="Pfam" id="PF05108">
    <property type="entry name" value="T7SS_ESX1_EccB"/>
    <property type="match status" value="1"/>
</dbReference>